<gene>
    <name evidence="2" type="ORF">JKP88DRAFT_225496</name>
</gene>
<feature type="signal peptide" evidence="1">
    <location>
        <begin position="1"/>
        <end position="20"/>
    </location>
</feature>
<comment type="caution">
    <text evidence="2">The sequence shown here is derived from an EMBL/GenBank/DDBJ whole genome shotgun (WGS) entry which is preliminary data.</text>
</comment>
<protein>
    <submittedName>
        <fullName evidence="2">Uncharacterized protein</fullName>
    </submittedName>
</protein>
<dbReference type="InterPro" id="IPR034904">
    <property type="entry name" value="FSCA_dom_sf"/>
</dbReference>
<evidence type="ECO:0000256" key="1">
    <source>
        <dbReference type="SAM" id="SignalP"/>
    </source>
</evidence>
<organism evidence="2 3">
    <name type="scientific">Tribonema minus</name>
    <dbReference type="NCBI Taxonomy" id="303371"/>
    <lineage>
        <taxon>Eukaryota</taxon>
        <taxon>Sar</taxon>
        <taxon>Stramenopiles</taxon>
        <taxon>Ochrophyta</taxon>
        <taxon>PX clade</taxon>
        <taxon>Xanthophyceae</taxon>
        <taxon>Tribonematales</taxon>
        <taxon>Tribonemataceae</taxon>
        <taxon>Tribonema</taxon>
    </lineage>
</organism>
<dbReference type="AlphaFoldDB" id="A0A836CAH8"/>
<reference evidence="2" key="1">
    <citation type="submission" date="2021-02" db="EMBL/GenBank/DDBJ databases">
        <title>First Annotated Genome of the Yellow-green Alga Tribonema minus.</title>
        <authorList>
            <person name="Mahan K.M."/>
        </authorList>
    </citation>
    <scope>NUCLEOTIDE SEQUENCE</scope>
    <source>
        <strain evidence="2">UTEX B ZZ1240</strain>
    </source>
</reference>
<dbReference type="PANTHER" id="PTHR36018">
    <property type="entry name" value="OS09G0481800 PROTEIN"/>
    <property type="match status" value="1"/>
</dbReference>
<evidence type="ECO:0000313" key="3">
    <source>
        <dbReference type="Proteomes" id="UP000664859"/>
    </source>
</evidence>
<accession>A0A836CAH8</accession>
<dbReference type="Gene3D" id="3.30.300.130">
    <property type="entry name" value="Fe-S cluster assembly (FSCA)"/>
    <property type="match status" value="1"/>
</dbReference>
<dbReference type="OrthoDB" id="446939at2759"/>
<sequence>MVRGCGVALLGVFSVPACTAFVGSALQPCRHSCNAASHALQHRHWRPSTAPRPTQLFQSGGNFGGGLVLTEENVEAVLEDCRTELGSVFGYLPENRGVGITGTVDFVELEGPTVVVKLGGRFWHERRLVLDRIASFIQGRIPECLEVVPSDPSQLIDEDPSAERQAVF</sequence>
<dbReference type="Proteomes" id="UP000664859">
    <property type="component" value="Unassembled WGS sequence"/>
</dbReference>
<feature type="chain" id="PRO_5032953949" evidence="1">
    <location>
        <begin position="21"/>
        <end position="168"/>
    </location>
</feature>
<evidence type="ECO:0000313" key="2">
    <source>
        <dbReference type="EMBL" id="KAG5178287.1"/>
    </source>
</evidence>
<name>A0A836CAH8_9STRA</name>
<keyword evidence="3" id="KW-1185">Reference proteome</keyword>
<dbReference type="EMBL" id="JAFCMP010000516">
    <property type="protein sequence ID" value="KAG5178287.1"/>
    <property type="molecule type" value="Genomic_DNA"/>
</dbReference>
<dbReference type="PANTHER" id="PTHR36018:SF1">
    <property type="entry name" value="OS09G0481800 PROTEIN"/>
    <property type="match status" value="1"/>
</dbReference>
<keyword evidence="1" id="KW-0732">Signal</keyword>
<proteinExistence type="predicted"/>